<name>A0A5B7H811_PORTR</name>
<proteinExistence type="predicted"/>
<accession>A0A5B7H811</accession>
<organism evidence="1 2">
    <name type="scientific">Portunus trituberculatus</name>
    <name type="common">Swimming crab</name>
    <name type="synonym">Neptunus trituberculatus</name>
    <dbReference type="NCBI Taxonomy" id="210409"/>
    <lineage>
        <taxon>Eukaryota</taxon>
        <taxon>Metazoa</taxon>
        <taxon>Ecdysozoa</taxon>
        <taxon>Arthropoda</taxon>
        <taxon>Crustacea</taxon>
        <taxon>Multicrustacea</taxon>
        <taxon>Malacostraca</taxon>
        <taxon>Eumalacostraca</taxon>
        <taxon>Eucarida</taxon>
        <taxon>Decapoda</taxon>
        <taxon>Pleocyemata</taxon>
        <taxon>Brachyura</taxon>
        <taxon>Eubrachyura</taxon>
        <taxon>Portunoidea</taxon>
        <taxon>Portunidae</taxon>
        <taxon>Portuninae</taxon>
        <taxon>Portunus</taxon>
    </lineage>
</organism>
<dbReference type="PANTHER" id="PTHR34239:SF2">
    <property type="entry name" value="TRANSPOSABLE ELEMENT P TRANSPOSASE_THAP9 CONSERVED DOMAIN-CONTAINING PROTEIN"/>
    <property type="match status" value="1"/>
</dbReference>
<gene>
    <name evidence="1" type="ORF">E2C01_060430</name>
</gene>
<dbReference type="PANTHER" id="PTHR34239">
    <property type="entry name" value="APPLE DOMAIN-CONTAINING PROTEIN"/>
    <property type="match status" value="1"/>
</dbReference>
<evidence type="ECO:0000313" key="1">
    <source>
        <dbReference type="EMBL" id="MPC66283.1"/>
    </source>
</evidence>
<evidence type="ECO:0000313" key="2">
    <source>
        <dbReference type="Proteomes" id="UP000324222"/>
    </source>
</evidence>
<reference evidence="1 2" key="1">
    <citation type="submission" date="2019-05" db="EMBL/GenBank/DDBJ databases">
        <title>Another draft genome of Portunus trituberculatus and its Hox gene families provides insights of decapod evolution.</title>
        <authorList>
            <person name="Jeong J.-H."/>
            <person name="Song I."/>
            <person name="Kim S."/>
            <person name="Choi T."/>
            <person name="Kim D."/>
            <person name="Ryu S."/>
            <person name="Kim W."/>
        </authorList>
    </citation>
    <scope>NUCLEOTIDE SEQUENCE [LARGE SCALE GENOMIC DNA]</scope>
    <source>
        <tissue evidence="1">Muscle</tissue>
    </source>
</reference>
<dbReference type="Proteomes" id="UP000324222">
    <property type="component" value="Unassembled WGS sequence"/>
</dbReference>
<protein>
    <submittedName>
        <fullName evidence="1">Uncharacterized protein</fullName>
    </submittedName>
</protein>
<comment type="caution">
    <text evidence="1">The sequence shown here is derived from an EMBL/GenBank/DDBJ whole genome shotgun (WGS) entry which is preliminary data.</text>
</comment>
<dbReference type="AlphaFoldDB" id="A0A5B7H811"/>
<keyword evidence="2" id="KW-1185">Reference proteome</keyword>
<sequence>MVMEALDALHSYMDKLKEQRILGPSCGVDDAVAPDSVSIGPAGQEVSPSSLPVGSSGFIPAEHCISSDDSDSQDDVQPDSVLLICTRVYGPVDEVSAGIDKHVTAMVNHVFDNSLREEEYKEILDDVATKSPGNCHALAPVDCNSQVLDALRTDAKKSDFHMKDAGKDIIKTATILTKSLTVLAKIAQTGLPDIAHEVDMLNGALALLGNANHKNNLAHQFIIKCEIN</sequence>
<dbReference type="EMBL" id="VSRR010024564">
    <property type="protein sequence ID" value="MPC66283.1"/>
    <property type="molecule type" value="Genomic_DNA"/>
</dbReference>